<sequence length="65" mass="7412">MWKNCPADALQLVTEDSLTRLAKTRRLRTARQEIRPLAYRGYTTQWGSKQQSRAYAGDAAARRTG</sequence>
<proteinExistence type="predicted"/>
<protein>
    <submittedName>
        <fullName evidence="1">Oxidoreductase Fe-S binding subunit</fullName>
    </submittedName>
</protein>
<dbReference type="AlphaFoldDB" id="A0A447TYE1"/>
<accession>A0A447TYE1</accession>
<organism evidence="1 2">
    <name type="scientific">Salmonella enterica I</name>
    <dbReference type="NCBI Taxonomy" id="59201"/>
    <lineage>
        <taxon>Bacteria</taxon>
        <taxon>Pseudomonadati</taxon>
        <taxon>Pseudomonadota</taxon>
        <taxon>Gammaproteobacteria</taxon>
        <taxon>Enterobacterales</taxon>
        <taxon>Enterobacteriaceae</taxon>
        <taxon>Salmonella</taxon>
    </lineage>
</organism>
<gene>
    <name evidence="1" type="primary">aegA_1</name>
    <name evidence="1" type="ORF">NCTC6754_04188</name>
</gene>
<name>A0A447TYE1_SALET</name>
<evidence type="ECO:0000313" key="1">
    <source>
        <dbReference type="EMBL" id="VEB56112.1"/>
    </source>
</evidence>
<dbReference type="EMBL" id="LR134190">
    <property type="protein sequence ID" value="VEB56112.1"/>
    <property type="molecule type" value="Genomic_DNA"/>
</dbReference>
<dbReference type="Proteomes" id="UP000269208">
    <property type="component" value="Chromosome"/>
</dbReference>
<evidence type="ECO:0000313" key="2">
    <source>
        <dbReference type="Proteomes" id="UP000269208"/>
    </source>
</evidence>
<reference evidence="1 2" key="1">
    <citation type="submission" date="2018-12" db="EMBL/GenBank/DDBJ databases">
        <authorList>
            <consortium name="Pathogen Informatics"/>
        </authorList>
    </citation>
    <scope>NUCLEOTIDE SEQUENCE [LARGE SCALE GENOMIC DNA]</scope>
    <source>
        <strain evidence="1 2">NCTC6754</strain>
    </source>
</reference>